<dbReference type="InterPro" id="IPR024232">
    <property type="entry name" value="SpoIIIAH"/>
</dbReference>
<evidence type="ECO:0000313" key="2">
    <source>
        <dbReference type="Proteomes" id="UP000824239"/>
    </source>
</evidence>
<reference evidence="1" key="1">
    <citation type="submission" date="2020-10" db="EMBL/GenBank/DDBJ databases">
        <authorList>
            <person name="Gilroy R."/>
        </authorList>
    </citation>
    <scope>NUCLEOTIDE SEQUENCE</scope>
    <source>
        <strain evidence="1">ChiBcec15-4380</strain>
    </source>
</reference>
<accession>A0A9D1DJ40</accession>
<proteinExistence type="predicted"/>
<dbReference type="AlphaFoldDB" id="A0A9D1DJ40"/>
<dbReference type="Proteomes" id="UP000824239">
    <property type="component" value="Unassembled WGS sequence"/>
</dbReference>
<dbReference type="InterPro" id="IPR038503">
    <property type="entry name" value="SpoIIIAH_sf"/>
</dbReference>
<name>A0A9D1DJ40_9FIRM</name>
<organism evidence="1 2">
    <name type="scientific">Candidatus Avoscillospira avicola</name>
    <dbReference type="NCBI Taxonomy" id="2840706"/>
    <lineage>
        <taxon>Bacteria</taxon>
        <taxon>Bacillati</taxon>
        <taxon>Bacillota</taxon>
        <taxon>Clostridia</taxon>
        <taxon>Eubacteriales</taxon>
        <taxon>Oscillospiraceae</taxon>
        <taxon>Oscillospiraceae incertae sedis</taxon>
        <taxon>Candidatus Avoscillospira</taxon>
    </lineage>
</organism>
<protein>
    <submittedName>
        <fullName evidence="1">SpoIIIAH-like family protein</fullName>
    </submittedName>
</protein>
<reference evidence="1" key="2">
    <citation type="journal article" date="2021" name="PeerJ">
        <title>Extensive microbial diversity within the chicken gut microbiome revealed by metagenomics and culture.</title>
        <authorList>
            <person name="Gilroy R."/>
            <person name="Ravi A."/>
            <person name="Getino M."/>
            <person name="Pursley I."/>
            <person name="Horton D.L."/>
            <person name="Alikhan N.F."/>
            <person name="Baker D."/>
            <person name="Gharbi K."/>
            <person name="Hall N."/>
            <person name="Watson M."/>
            <person name="Adriaenssens E.M."/>
            <person name="Foster-Nyarko E."/>
            <person name="Jarju S."/>
            <person name="Secka A."/>
            <person name="Antonio M."/>
            <person name="Oren A."/>
            <person name="Chaudhuri R.R."/>
            <person name="La Ragione R."/>
            <person name="Hildebrand F."/>
            <person name="Pallen M.J."/>
        </authorList>
    </citation>
    <scope>NUCLEOTIDE SEQUENCE</scope>
    <source>
        <strain evidence="1">ChiBcec15-4380</strain>
    </source>
</reference>
<dbReference type="Pfam" id="PF12685">
    <property type="entry name" value="SpoIIIAH"/>
    <property type="match status" value="1"/>
</dbReference>
<sequence>MKTWKRNAIAATILVLICAGVYLNWNANQIAPVDFTETLNEEQVLNDATLTLSDTSSEAQAVSAESATAEEYFAKIRLSRQESRDSAVEMLQETIVYEDGSESASAAASSLDGIVSDALAESQIESLIIAKGFEDCVAYMGDETIDIAVSAPAEGLADADVALISDVVTAQSDYTLDQIRIIEVK</sequence>
<evidence type="ECO:0000313" key="1">
    <source>
        <dbReference type="EMBL" id="HIR51525.1"/>
    </source>
</evidence>
<gene>
    <name evidence="1" type="ORF">IAA53_09695</name>
</gene>
<dbReference type="EMBL" id="DVHE01000075">
    <property type="protein sequence ID" value="HIR51525.1"/>
    <property type="molecule type" value="Genomic_DNA"/>
</dbReference>
<dbReference type="Gene3D" id="1.10.287.4300">
    <property type="entry name" value="Stage III sporulation protein AH-like"/>
    <property type="match status" value="1"/>
</dbReference>
<comment type="caution">
    <text evidence="1">The sequence shown here is derived from an EMBL/GenBank/DDBJ whole genome shotgun (WGS) entry which is preliminary data.</text>
</comment>